<comment type="caution">
    <text evidence="2">The sequence shown here is derived from an EMBL/GenBank/DDBJ whole genome shotgun (WGS) entry which is preliminary data.</text>
</comment>
<dbReference type="OrthoDB" id="442176at2759"/>
<gene>
    <name evidence="2" type="ORF">CEUSTIGMA_g7391.t1</name>
</gene>
<dbReference type="AlphaFoldDB" id="A0A250XAR0"/>
<keyword evidence="3" id="KW-1185">Reference proteome</keyword>
<organism evidence="2 3">
    <name type="scientific">Chlamydomonas eustigma</name>
    <dbReference type="NCBI Taxonomy" id="1157962"/>
    <lineage>
        <taxon>Eukaryota</taxon>
        <taxon>Viridiplantae</taxon>
        <taxon>Chlorophyta</taxon>
        <taxon>core chlorophytes</taxon>
        <taxon>Chlorophyceae</taxon>
        <taxon>CS clade</taxon>
        <taxon>Chlamydomonadales</taxon>
        <taxon>Chlamydomonadaceae</taxon>
        <taxon>Chlamydomonas</taxon>
    </lineage>
</organism>
<name>A0A250XAR0_9CHLO</name>
<protein>
    <recommendedName>
        <fullName evidence="1">Calcium/calmodulin-dependent protein kinase II association-domain domain-containing protein</fullName>
    </recommendedName>
</protein>
<dbReference type="Pfam" id="PF08332">
    <property type="entry name" value="CaMKII_AD"/>
    <property type="match status" value="1"/>
</dbReference>
<dbReference type="GO" id="GO:0005516">
    <property type="term" value="F:calmodulin binding"/>
    <property type="evidence" value="ECO:0007669"/>
    <property type="project" value="InterPro"/>
</dbReference>
<evidence type="ECO:0000259" key="1">
    <source>
        <dbReference type="Pfam" id="PF08332"/>
    </source>
</evidence>
<dbReference type="GO" id="GO:0004683">
    <property type="term" value="F:calcium/calmodulin-dependent protein kinase activity"/>
    <property type="evidence" value="ECO:0007669"/>
    <property type="project" value="InterPro"/>
</dbReference>
<evidence type="ECO:0000313" key="3">
    <source>
        <dbReference type="Proteomes" id="UP000232323"/>
    </source>
</evidence>
<dbReference type="InterPro" id="IPR013543">
    <property type="entry name" value="Ca/CaM-dep_prot_kinase-assoc"/>
</dbReference>
<dbReference type="Proteomes" id="UP000232323">
    <property type="component" value="Unassembled WGS sequence"/>
</dbReference>
<sequence length="169" mass="19137">MIFSKNFTRNLSYQRSYQRRLQRISVLSRRDIVMANTEADIIAITQRLLNSISIGDYDTYKTLCAPDLTCFEPESAGHQVEGLDFHKYYFDHIDYSAAALARSQGQPLNLNTIVAPKVRILGSDAAVISYVRLTQKGGPNPVTAKAEETRIWEKRSGSWVLVHFHKSVS</sequence>
<dbReference type="EMBL" id="BEGY01000047">
    <property type="protein sequence ID" value="GAX79952.1"/>
    <property type="molecule type" value="Genomic_DNA"/>
</dbReference>
<dbReference type="Gene3D" id="3.10.450.50">
    <property type="match status" value="1"/>
</dbReference>
<proteinExistence type="predicted"/>
<dbReference type="InterPro" id="IPR032710">
    <property type="entry name" value="NTF2-like_dom_sf"/>
</dbReference>
<dbReference type="SUPFAM" id="SSF54427">
    <property type="entry name" value="NTF2-like"/>
    <property type="match status" value="1"/>
</dbReference>
<reference evidence="2 3" key="1">
    <citation type="submission" date="2017-08" db="EMBL/GenBank/DDBJ databases">
        <title>Acidophilic green algal genome provides insights into adaptation to an acidic environment.</title>
        <authorList>
            <person name="Hirooka S."/>
            <person name="Hirose Y."/>
            <person name="Kanesaki Y."/>
            <person name="Higuchi S."/>
            <person name="Fujiwara T."/>
            <person name="Onuma R."/>
            <person name="Era A."/>
            <person name="Ohbayashi R."/>
            <person name="Uzuka A."/>
            <person name="Nozaki H."/>
            <person name="Yoshikawa H."/>
            <person name="Miyagishima S.Y."/>
        </authorList>
    </citation>
    <scope>NUCLEOTIDE SEQUENCE [LARGE SCALE GENOMIC DNA]</scope>
    <source>
        <strain evidence="2 3">NIES-2499</strain>
    </source>
</reference>
<feature type="domain" description="Calcium/calmodulin-dependent protein kinase II association-domain" evidence="1">
    <location>
        <begin position="38"/>
        <end position="168"/>
    </location>
</feature>
<dbReference type="STRING" id="1157962.A0A250XAR0"/>
<accession>A0A250XAR0</accession>
<evidence type="ECO:0000313" key="2">
    <source>
        <dbReference type="EMBL" id="GAX79952.1"/>
    </source>
</evidence>